<name>A0A1V8SWK7_9PEZI</name>
<dbReference type="AlphaFoldDB" id="A0A1V8SWK7"/>
<evidence type="ECO:0000313" key="2">
    <source>
        <dbReference type="Proteomes" id="UP000192596"/>
    </source>
</evidence>
<accession>A0A1V8SWK7</accession>
<dbReference type="Proteomes" id="UP000192596">
    <property type="component" value="Unassembled WGS sequence"/>
</dbReference>
<dbReference type="InParanoid" id="A0A1V8SWK7"/>
<comment type="caution">
    <text evidence="1">The sequence shown here is derived from an EMBL/GenBank/DDBJ whole genome shotgun (WGS) entry which is preliminary data.</text>
</comment>
<gene>
    <name evidence="1" type="ORF">B0A48_10200</name>
</gene>
<dbReference type="EMBL" id="NAJO01000024">
    <property type="protein sequence ID" value="OQO03536.1"/>
    <property type="molecule type" value="Genomic_DNA"/>
</dbReference>
<reference evidence="2" key="1">
    <citation type="submission" date="2017-03" db="EMBL/GenBank/DDBJ databases">
        <title>Genomes of endolithic fungi from Antarctica.</title>
        <authorList>
            <person name="Coleine C."/>
            <person name="Masonjones S."/>
            <person name="Stajich J.E."/>
        </authorList>
    </citation>
    <scope>NUCLEOTIDE SEQUENCE [LARGE SCALE GENOMIC DNA]</scope>
    <source>
        <strain evidence="2">CCFEE 5527</strain>
    </source>
</reference>
<keyword evidence="2" id="KW-1185">Reference proteome</keyword>
<organism evidence="1 2">
    <name type="scientific">Cryoendolithus antarcticus</name>
    <dbReference type="NCBI Taxonomy" id="1507870"/>
    <lineage>
        <taxon>Eukaryota</taxon>
        <taxon>Fungi</taxon>
        <taxon>Dikarya</taxon>
        <taxon>Ascomycota</taxon>
        <taxon>Pezizomycotina</taxon>
        <taxon>Dothideomycetes</taxon>
        <taxon>Dothideomycetidae</taxon>
        <taxon>Cladosporiales</taxon>
        <taxon>Cladosporiaceae</taxon>
        <taxon>Cryoendolithus</taxon>
    </lineage>
</organism>
<sequence length="280" mass="29247">MDSTLVPGTGAVYPPDVPQCPNSWQDNAGYIGSQIPLLALFVAGQLGCTRATRPFSTIYSFAISPRRNCSDVGGCGRASSNSDCGDGTYCLPDVECGIWAGSASCCYDVYATYKSPAPSNNTCSPFTSLLQNYAFSIPDPLSTSSTRPSSASCYLDPTIPGSYPIAGRVSNPEIIVDSSGTVCCPGNLDSITLRSADGNTLLDAVCIPWVERNDPRTILPPTIVTSTSTSTTTLITTATAAAASVSRTSSKATRGSESHRIAITALVALSFTVLRTILPR</sequence>
<evidence type="ECO:0000313" key="1">
    <source>
        <dbReference type="EMBL" id="OQO03536.1"/>
    </source>
</evidence>
<proteinExistence type="predicted"/>
<protein>
    <submittedName>
        <fullName evidence="1">Uncharacterized protein</fullName>
    </submittedName>
</protein>